<accession>A0A9E7L145</accession>
<protein>
    <submittedName>
        <fullName evidence="2">Uncharacterized protein</fullName>
    </submittedName>
</protein>
<keyword evidence="1" id="KW-0472">Membrane</keyword>
<reference evidence="2" key="1">
    <citation type="submission" date="2022-05" db="EMBL/GenBank/DDBJ databases">
        <title>The Musa troglodytarum L. genome provides insights into the mechanism of non-climacteric behaviour and enrichment of carotenoids.</title>
        <authorList>
            <person name="Wang J."/>
        </authorList>
    </citation>
    <scope>NUCLEOTIDE SEQUENCE</scope>
    <source>
        <tissue evidence="2">Leaf</tissue>
    </source>
</reference>
<name>A0A9E7L145_9LILI</name>
<dbReference type="Proteomes" id="UP001055439">
    <property type="component" value="Chromosome 8"/>
</dbReference>
<keyword evidence="1" id="KW-1133">Transmembrane helix</keyword>
<dbReference type="EMBL" id="CP097510">
    <property type="protein sequence ID" value="URE40042.1"/>
    <property type="molecule type" value="Genomic_DNA"/>
</dbReference>
<sequence length="89" mass="9970">MDEDQRRIGACASSGFSDRLQIRDVCAIQTLILLSSLDALFLDRKRVMKTKKLLLSSISNSEGLAHVQLLWFPAIGQLPVEVEEELRQG</sequence>
<keyword evidence="3" id="KW-1185">Reference proteome</keyword>
<dbReference type="AlphaFoldDB" id="A0A9E7L145"/>
<organism evidence="2 3">
    <name type="scientific">Musa troglodytarum</name>
    <name type="common">fe'i banana</name>
    <dbReference type="NCBI Taxonomy" id="320322"/>
    <lineage>
        <taxon>Eukaryota</taxon>
        <taxon>Viridiplantae</taxon>
        <taxon>Streptophyta</taxon>
        <taxon>Embryophyta</taxon>
        <taxon>Tracheophyta</taxon>
        <taxon>Spermatophyta</taxon>
        <taxon>Magnoliopsida</taxon>
        <taxon>Liliopsida</taxon>
        <taxon>Zingiberales</taxon>
        <taxon>Musaceae</taxon>
        <taxon>Musa</taxon>
    </lineage>
</organism>
<feature type="transmembrane region" description="Helical" evidence="1">
    <location>
        <begin position="20"/>
        <end position="42"/>
    </location>
</feature>
<proteinExistence type="predicted"/>
<keyword evidence="1" id="KW-0812">Transmembrane</keyword>
<evidence type="ECO:0000313" key="3">
    <source>
        <dbReference type="Proteomes" id="UP001055439"/>
    </source>
</evidence>
<gene>
    <name evidence="2" type="ORF">MUK42_12833</name>
</gene>
<evidence type="ECO:0000256" key="1">
    <source>
        <dbReference type="SAM" id="Phobius"/>
    </source>
</evidence>
<evidence type="ECO:0000313" key="2">
    <source>
        <dbReference type="EMBL" id="URE40042.1"/>
    </source>
</evidence>